<evidence type="ECO:0000313" key="6">
    <source>
        <dbReference type="EMBL" id="QPB44529.1"/>
    </source>
</evidence>
<dbReference type="SUPFAM" id="SSF52113">
    <property type="entry name" value="BRCT domain"/>
    <property type="match status" value="1"/>
</dbReference>
<dbReference type="SMART" id="SM00382">
    <property type="entry name" value="AAA"/>
    <property type="match status" value="1"/>
</dbReference>
<organism evidence="6 7">
    <name type="scientific">Medusavirus stheno T3</name>
    <dbReference type="NCBI Taxonomy" id="3069717"/>
    <lineage>
        <taxon>Viruses</taxon>
        <taxon>Varidnaviria</taxon>
        <taxon>Bamfordvirae</taxon>
        <taxon>Nucleocytoviricota</taxon>
        <taxon>Megaviricetes</taxon>
        <taxon>Mamonoviridae</taxon>
        <taxon>Medusavirus</taxon>
        <taxon>Medusavirus sthenus</taxon>
    </lineage>
</organism>
<dbReference type="FunFam" id="3.40.50.300:FF:000395">
    <property type="entry name" value="Replication factor C subunit 1"/>
    <property type="match status" value="1"/>
</dbReference>
<proteinExistence type="inferred from homology"/>
<dbReference type="GO" id="GO:0005524">
    <property type="term" value="F:ATP binding"/>
    <property type="evidence" value="ECO:0007669"/>
    <property type="project" value="InterPro"/>
</dbReference>
<dbReference type="PANTHER" id="PTHR23389">
    <property type="entry name" value="CHROMOSOME TRANSMISSION FIDELITY FACTOR 18"/>
    <property type="match status" value="1"/>
</dbReference>
<dbReference type="InterPro" id="IPR001357">
    <property type="entry name" value="BRCT_dom"/>
</dbReference>
<reference evidence="6 7" key="1">
    <citation type="submission" date="2020-09" db="EMBL/GenBank/DDBJ databases">
        <authorList>
            <person name="Zhang R."/>
            <person name="Garcia K."/>
            <person name="Ogata H."/>
        </authorList>
    </citation>
    <scope>NUCLEOTIDE SEQUENCE [LARGE SCALE GENOMIC DNA]</scope>
    <source>
        <strain evidence="7">stheno</strain>
    </source>
</reference>
<dbReference type="Gene3D" id="1.20.272.10">
    <property type="match status" value="1"/>
</dbReference>
<dbReference type="KEGG" id="vg:80543725"/>
<dbReference type="Gene3D" id="3.40.50.10190">
    <property type="entry name" value="BRCT domain"/>
    <property type="match status" value="1"/>
</dbReference>
<dbReference type="GO" id="GO:0003689">
    <property type="term" value="F:DNA clamp loader activity"/>
    <property type="evidence" value="ECO:0007669"/>
    <property type="project" value="InterPro"/>
</dbReference>
<keyword evidence="3" id="KW-0235">DNA replication</keyword>
<evidence type="ECO:0000259" key="5">
    <source>
        <dbReference type="PROSITE" id="PS50172"/>
    </source>
</evidence>
<accession>A0A7S8BD64</accession>
<dbReference type="Proteomes" id="UP001162098">
    <property type="component" value="Segment"/>
</dbReference>
<keyword evidence="7" id="KW-1185">Reference proteome</keyword>
<feature type="region of interest" description="Disordered" evidence="4">
    <location>
        <begin position="129"/>
        <end position="159"/>
    </location>
</feature>
<dbReference type="Pfam" id="PF00004">
    <property type="entry name" value="AAA"/>
    <property type="match status" value="1"/>
</dbReference>
<dbReference type="SUPFAM" id="SSF52540">
    <property type="entry name" value="P-loop containing nucleoside triphosphate hydrolases"/>
    <property type="match status" value="1"/>
</dbReference>
<evidence type="ECO:0000256" key="2">
    <source>
        <dbReference type="ARBA" id="ARBA00020401"/>
    </source>
</evidence>
<dbReference type="SMART" id="SM00292">
    <property type="entry name" value="BRCT"/>
    <property type="match status" value="1"/>
</dbReference>
<dbReference type="InterPro" id="IPR008921">
    <property type="entry name" value="DNA_pol3_clamp-load_cplx_C"/>
</dbReference>
<dbReference type="PIRSF" id="PIRSF036578">
    <property type="entry name" value="RFC1"/>
    <property type="match status" value="1"/>
</dbReference>
<dbReference type="PANTHER" id="PTHR23389:SF6">
    <property type="entry name" value="REPLICATION FACTOR C SUBUNIT 1"/>
    <property type="match status" value="1"/>
</dbReference>
<feature type="region of interest" description="Disordered" evidence="4">
    <location>
        <begin position="609"/>
        <end position="657"/>
    </location>
</feature>
<dbReference type="InterPro" id="IPR036420">
    <property type="entry name" value="BRCT_dom_sf"/>
</dbReference>
<dbReference type="Gene3D" id="1.10.8.60">
    <property type="match status" value="1"/>
</dbReference>
<dbReference type="CDD" id="cd00009">
    <property type="entry name" value="AAA"/>
    <property type="match status" value="1"/>
</dbReference>
<feature type="domain" description="BRCT" evidence="5">
    <location>
        <begin position="56"/>
        <end position="107"/>
    </location>
</feature>
<dbReference type="PROSITE" id="PS50172">
    <property type="entry name" value="BRCT"/>
    <property type="match status" value="1"/>
</dbReference>
<dbReference type="InterPro" id="IPR012178">
    <property type="entry name" value="RFC1"/>
</dbReference>
<dbReference type="InterPro" id="IPR003959">
    <property type="entry name" value="ATPase_AAA_core"/>
</dbReference>
<evidence type="ECO:0000313" key="7">
    <source>
        <dbReference type="Proteomes" id="UP001162098"/>
    </source>
</evidence>
<sequence>MSKRPAPTVTADKTKAPPAKRARGGGGGWNPGAIRAAPPNLGGKALPEGKPWCLWGKVFLITGVLESLDRDDCWKLIEQYGGKVAKSVTKTLTHVIVGTDAGLKKLEQVDTKGIVKLDEDGLFTLIRASPQQRPSPGDIEKFNKQRKTRGTPTVVAPPSQPSLPAVAVAVASGQLWVERFRPRATAEIVGNATAVAKLREWLKGWVRRPAKDRKQAALISGPPGIGKTTTAHLIAAECGFAIKELDASMKRTKQDVEKHFAQASETRSILDFMSGAGATPWKRTVIVMDEVDGMSTGDNGGIAELIKHIKTASVPIICICNDRTSTKIRTLATHCIDLAFQRPTNQQMVQRAAAVLQREGVPLGAETVLRIVESSRGDIRHLINNLQLLTTRSGSGVLECLETAHKETEIGTQEAVVKLFGGAQNRSLDIDAKLDLYFTDTMFVSLFFHENYLHCRPQPGPHRPRFDDDLDLFARAADSMSEADLFDAVSDWTIPQYHGIMSTVLPANLVCGQLANRINFPQSLASFSTAKRRQRLLSGMSNSMRAAGVHTVDRANLRLDHMPALADALTEPLRRGEPDETIGIMDAYGITRDDFDNVVEIANLKGKEAESRYKPVPTAVKSRFTSRYKKTSKLAARAPSAKKTKKDEDEGEEEEEE</sequence>
<feature type="region of interest" description="Disordered" evidence="4">
    <location>
        <begin position="1"/>
        <end position="33"/>
    </location>
</feature>
<dbReference type="GO" id="GO:0016887">
    <property type="term" value="F:ATP hydrolysis activity"/>
    <property type="evidence" value="ECO:0007669"/>
    <property type="project" value="InterPro"/>
</dbReference>
<dbReference type="Pfam" id="PF00533">
    <property type="entry name" value="BRCT"/>
    <property type="match status" value="1"/>
</dbReference>
<dbReference type="GO" id="GO:0006260">
    <property type="term" value="P:DNA replication"/>
    <property type="evidence" value="ECO:0007669"/>
    <property type="project" value="UniProtKB-KW"/>
</dbReference>
<protein>
    <recommendedName>
        <fullName evidence="2">Replication factor C subunit 1</fullName>
    </recommendedName>
</protein>
<dbReference type="InterPro" id="IPR003593">
    <property type="entry name" value="AAA+_ATPase"/>
</dbReference>
<dbReference type="GO" id="GO:0003677">
    <property type="term" value="F:DNA binding"/>
    <property type="evidence" value="ECO:0007669"/>
    <property type="project" value="InterPro"/>
</dbReference>
<dbReference type="EMBL" id="MW018138">
    <property type="protein sequence ID" value="QPB44529.1"/>
    <property type="molecule type" value="Genomic_DNA"/>
</dbReference>
<dbReference type="SUPFAM" id="SSF48019">
    <property type="entry name" value="post-AAA+ oligomerization domain-like"/>
    <property type="match status" value="1"/>
</dbReference>
<evidence type="ECO:0000256" key="3">
    <source>
        <dbReference type="ARBA" id="ARBA00022705"/>
    </source>
</evidence>
<name>A0A7S8BD64_9VIRU</name>
<evidence type="ECO:0000256" key="1">
    <source>
        <dbReference type="ARBA" id="ARBA00006116"/>
    </source>
</evidence>
<dbReference type="GO" id="GO:0006281">
    <property type="term" value="P:DNA repair"/>
    <property type="evidence" value="ECO:0007669"/>
    <property type="project" value="InterPro"/>
</dbReference>
<dbReference type="InterPro" id="IPR027417">
    <property type="entry name" value="P-loop_NTPase"/>
</dbReference>
<evidence type="ECO:0000256" key="4">
    <source>
        <dbReference type="SAM" id="MobiDB-lite"/>
    </source>
</evidence>
<comment type="similarity">
    <text evidence="1">Belongs to the activator 1 large subunit family.</text>
</comment>
<dbReference type="Pfam" id="PF08519">
    <property type="entry name" value="RFC1"/>
    <property type="match status" value="1"/>
</dbReference>
<dbReference type="InterPro" id="IPR013725">
    <property type="entry name" value="DNA_replication_fac_RFC1_C"/>
</dbReference>
<dbReference type="Gene3D" id="3.40.50.300">
    <property type="entry name" value="P-loop containing nucleotide triphosphate hydrolases"/>
    <property type="match status" value="1"/>
</dbReference>